<dbReference type="CDD" id="cd06464">
    <property type="entry name" value="ACD_sHsps-like"/>
    <property type="match status" value="1"/>
</dbReference>
<dbReference type="SUPFAM" id="SSF49764">
    <property type="entry name" value="HSP20-like chaperones"/>
    <property type="match status" value="1"/>
</dbReference>
<gene>
    <name evidence="2" type="ORF">HEK616_28620</name>
</gene>
<dbReference type="PANTHER" id="PTHR11527">
    <property type="entry name" value="HEAT-SHOCK PROTEIN 20 FAMILY MEMBER"/>
    <property type="match status" value="1"/>
</dbReference>
<sequence>MKTPLTPPAHLEVSTVNMPSRYRPGSMLERAFPAMNWGTTIASEFDDLYSRMGQLLETAGTLPASGSEGNWAPLADIHETDDAYVVEAELPGVKREDIDVEIGNRDLSITGEYRQCEREGVLRRTTRRTGRFEYRTLLPADVKTDTVTASLTDGVLTVTVPKVQAAKPQHIEITT</sequence>
<dbReference type="Gene3D" id="2.60.40.790">
    <property type="match status" value="1"/>
</dbReference>
<reference evidence="2" key="1">
    <citation type="submission" date="2022-06" db="EMBL/GenBank/DDBJ databases">
        <title>Complete genome sequence of Streptomyces nigrescens HEK616.</title>
        <authorList>
            <person name="Asamizu S."/>
            <person name="Onaka H."/>
        </authorList>
    </citation>
    <scope>NUCLEOTIDE SEQUENCE</scope>
    <source>
        <strain evidence="2">HEK616</strain>
    </source>
</reference>
<keyword evidence="3" id="KW-1185">Reference proteome</keyword>
<evidence type="ECO:0000259" key="1">
    <source>
        <dbReference type="Pfam" id="PF00011"/>
    </source>
</evidence>
<protein>
    <recommendedName>
        <fullName evidence="1">SHSP domain-containing protein</fullName>
    </recommendedName>
</protein>
<evidence type="ECO:0000313" key="3">
    <source>
        <dbReference type="Proteomes" id="UP001059597"/>
    </source>
</evidence>
<proteinExistence type="predicted"/>
<dbReference type="InterPro" id="IPR002068">
    <property type="entry name" value="A-crystallin/Hsp20_dom"/>
</dbReference>
<dbReference type="InterPro" id="IPR008978">
    <property type="entry name" value="HSP20-like_chaperone"/>
</dbReference>
<evidence type="ECO:0000313" key="2">
    <source>
        <dbReference type="EMBL" id="BDM69375.1"/>
    </source>
</evidence>
<name>A0ABN6QVV3_STRNI</name>
<dbReference type="EMBL" id="AP026073">
    <property type="protein sequence ID" value="BDM69375.1"/>
    <property type="molecule type" value="Genomic_DNA"/>
</dbReference>
<dbReference type="InterPro" id="IPR031107">
    <property type="entry name" value="Small_HSP"/>
</dbReference>
<feature type="domain" description="SHSP" evidence="1">
    <location>
        <begin position="76"/>
        <end position="174"/>
    </location>
</feature>
<accession>A0ABN6QVV3</accession>
<dbReference type="Proteomes" id="UP001059597">
    <property type="component" value="Chromosome"/>
</dbReference>
<organism evidence="2 3">
    <name type="scientific">Streptomyces nigrescens</name>
    <dbReference type="NCBI Taxonomy" id="1920"/>
    <lineage>
        <taxon>Bacteria</taxon>
        <taxon>Bacillati</taxon>
        <taxon>Actinomycetota</taxon>
        <taxon>Actinomycetes</taxon>
        <taxon>Kitasatosporales</taxon>
        <taxon>Streptomycetaceae</taxon>
        <taxon>Streptomyces</taxon>
    </lineage>
</organism>
<dbReference type="Pfam" id="PF00011">
    <property type="entry name" value="HSP20"/>
    <property type="match status" value="1"/>
</dbReference>